<dbReference type="InterPro" id="IPR029044">
    <property type="entry name" value="Nucleotide-diphossugar_trans"/>
</dbReference>
<sequence length="301" mass="34986">MKIFAIVLTFNEARHLRRCIASLETVATDILVVDSYSTDETLEIARACGARVVQHAWMSHAAQFNWALTQLDSDTDWVIRLDADEYLTPELIEELSDRLPVIGPEIDGVYFSRRMTFQRRMIRHGGVFPVRVLRMFRYGRGRCENRWMDEHIKVEGGVLDLDGELIDDNLNSLTWWTAKHNSYASREAIDLLNLEYEFMPRDSVASLRGGKQSGVKRWIKEEVYARFPLGFRAFVYFFYRYFLRLGFLDGKAGTAFHFLQGFWYRYLVDAKVTEVKRHMQLSGCDAAQAIEQVLEVSIRGQ</sequence>
<dbReference type="PANTHER" id="PTHR43630">
    <property type="entry name" value="POLY-BETA-1,6-N-ACETYL-D-GLUCOSAMINE SYNTHASE"/>
    <property type="match status" value="1"/>
</dbReference>
<evidence type="ECO:0000259" key="2">
    <source>
        <dbReference type="Pfam" id="PF00535"/>
    </source>
</evidence>
<name>A0A6P1DUE3_9GAMM</name>
<dbReference type="PANTHER" id="PTHR43630:SF2">
    <property type="entry name" value="GLYCOSYLTRANSFERASE"/>
    <property type="match status" value="1"/>
</dbReference>
<proteinExistence type="inferred from homology"/>
<accession>A0A6P1DUE3</accession>
<keyword evidence="3" id="KW-0808">Transferase</keyword>
<evidence type="ECO:0000313" key="4">
    <source>
        <dbReference type="Proteomes" id="UP000471640"/>
    </source>
</evidence>
<keyword evidence="4" id="KW-1185">Reference proteome</keyword>
<reference evidence="3 4" key="2">
    <citation type="submission" date="2020-02" db="EMBL/GenBank/DDBJ databases">
        <title>Genome sequences of Thiorhodococcus mannitoliphagus and Thiorhodococcus minor, purple sulfur photosynthetic bacteria in the gammaproteobacterial family, Chromatiaceae.</title>
        <authorList>
            <person name="Aviles F.A."/>
            <person name="Meyer T.E."/>
            <person name="Kyndt J.A."/>
        </authorList>
    </citation>
    <scope>NUCLEOTIDE SEQUENCE [LARGE SCALE GENOMIC DNA]</scope>
    <source>
        <strain evidence="3 4">DSM 18266</strain>
    </source>
</reference>
<feature type="domain" description="Glycosyltransferase 2-like" evidence="2">
    <location>
        <begin position="6"/>
        <end position="125"/>
    </location>
</feature>
<gene>
    <name evidence="3" type="ORF">G3480_10845</name>
</gene>
<dbReference type="CDD" id="cd02511">
    <property type="entry name" value="Beta4Glucosyltransferase"/>
    <property type="match status" value="1"/>
</dbReference>
<dbReference type="Gene3D" id="3.90.550.10">
    <property type="entry name" value="Spore Coat Polysaccharide Biosynthesis Protein SpsA, Chain A"/>
    <property type="match status" value="1"/>
</dbReference>
<dbReference type="GO" id="GO:0016740">
    <property type="term" value="F:transferase activity"/>
    <property type="evidence" value="ECO:0007669"/>
    <property type="project" value="UniProtKB-KW"/>
</dbReference>
<dbReference type="EMBL" id="JAAIJR010000036">
    <property type="protein sequence ID" value="NEX20803.1"/>
    <property type="molecule type" value="Genomic_DNA"/>
</dbReference>
<organism evidence="3 4">
    <name type="scientific">Thiorhodococcus mannitoliphagus</name>
    <dbReference type="NCBI Taxonomy" id="329406"/>
    <lineage>
        <taxon>Bacteria</taxon>
        <taxon>Pseudomonadati</taxon>
        <taxon>Pseudomonadota</taxon>
        <taxon>Gammaproteobacteria</taxon>
        <taxon>Chromatiales</taxon>
        <taxon>Chromatiaceae</taxon>
        <taxon>Thiorhodococcus</taxon>
    </lineage>
</organism>
<dbReference type="Proteomes" id="UP000471640">
    <property type="component" value="Unassembled WGS sequence"/>
</dbReference>
<comment type="similarity">
    <text evidence="1">Belongs to the glycosyltransferase 2 family. WaaE/KdtX subfamily.</text>
</comment>
<dbReference type="AlphaFoldDB" id="A0A6P1DUE3"/>
<evidence type="ECO:0000256" key="1">
    <source>
        <dbReference type="ARBA" id="ARBA00038494"/>
    </source>
</evidence>
<evidence type="ECO:0000313" key="3">
    <source>
        <dbReference type="EMBL" id="NEX20803.1"/>
    </source>
</evidence>
<dbReference type="RefSeq" id="WP_164653908.1">
    <property type="nucleotide sequence ID" value="NZ_JAAIJR010000036.1"/>
</dbReference>
<dbReference type="SUPFAM" id="SSF53448">
    <property type="entry name" value="Nucleotide-diphospho-sugar transferases"/>
    <property type="match status" value="1"/>
</dbReference>
<reference evidence="4" key="1">
    <citation type="journal article" date="2020" name="Microbiol. Resour. Announc.">
        <title>Draft Genome Sequences of Thiorhodococcus mannitoliphagus and Thiorhodococcus minor, Purple Sulfur Photosynthetic Bacteria in the Gammaproteobacterial Family Chromatiaceae.</title>
        <authorList>
            <person name="Aviles F.A."/>
            <person name="Meyer T.E."/>
            <person name="Kyndt J.A."/>
        </authorList>
    </citation>
    <scope>NUCLEOTIDE SEQUENCE [LARGE SCALE GENOMIC DNA]</scope>
    <source>
        <strain evidence="4">DSM 18266</strain>
    </source>
</reference>
<dbReference type="Pfam" id="PF00535">
    <property type="entry name" value="Glycos_transf_2"/>
    <property type="match status" value="1"/>
</dbReference>
<protein>
    <submittedName>
        <fullName evidence="3">Glycosyltransferase family 2 protein</fullName>
    </submittedName>
</protein>
<comment type="caution">
    <text evidence="3">The sequence shown here is derived from an EMBL/GenBank/DDBJ whole genome shotgun (WGS) entry which is preliminary data.</text>
</comment>
<dbReference type="InterPro" id="IPR001173">
    <property type="entry name" value="Glyco_trans_2-like"/>
</dbReference>